<accession>A0AA38CV67</accession>
<comment type="caution">
    <text evidence="1">The sequence shown here is derived from an EMBL/GenBank/DDBJ whole genome shotgun (WGS) entry which is preliminary data.</text>
</comment>
<keyword evidence="2" id="KW-1185">Reference proteome</keyword>
<dbReference type="Proteomes" id="UP000824469">
    <property type="component" value="Unassembled WGS sequence"/>
</dbReference>
<evidence type="ECO:0000313" key="1">
    <source>
        <dbReference type="EMBL" id="KAH9303468.1"/>
    </source>
</evidence>
<reference evidence="1 2" key="1">
    <citation type="journal article" date="2021" name="Nat. Plants">
        <title>The Taxus genome provides insights into paclitaxel biosynthesis.</title>
        <authorList>
            <person name="Xiong X."/>
            <person name="Gou J."/>
            <person name="Liao Q."/>
            <person name="Li Y."/>
            <person name="Zhou Q."/>
            <person name="Bi G."/>
            <person name="Li C."/>
            <person name="Du R."/>
            <person name="Wang X."/>
            <person name="Sun T."/>
            <person name="Guo L."/>
            <person name="Liang H."/>
            <person name="Lu P."/>
            <person name="Wu Y."/>
            <person name="Zhang Z."/>
            <person name="Ro D.K."/>
            <person name="Shang Y."/>
            <person name="Huang S."/>
            <person name="Yan J."/>
        </authorList>
    </citation>
    <scope>NUCLEOTIDE SEQUENCE [LARGE SCALE GENOMIC DNA]</scope>
    <source>
        <strain evidence="1">Ta-2019</strain>
    </source>
</reference>
<evidence type="ECO:0000313" key="2">
    <source>
        <dbReference type="Proteomes" id="UP000824469"/>
    </source>
</evidence>
<feature type="non-terminal residue" evidence="1">
    <location>
        <position position="1"/>
    </location>
</feature>
<gene>
    <name evidence="1" type="ORF">KI387_015051</name>
</gene>
<organism evidence="1 2">
    <name type="scientific">Taxus chinensis</name>
    <name type="common">Chinese yew</name>
    <name type="synonym">Taxus wallichiana var. chinensis</name>
    <dbReference type="NCBI Taxonomy" id="29808"/>
    <lineage>
        <taxon>Eukaryota</taxon>
        <taxon>Viridiplantae</taxon>
        <taxon>Streptophyta</taxon>
        <taxon>Embryophyta</taxon>
        <taxon>Tracheophyta</taxon>
        <taxon>Spermatophyta</taxon>
        <taxon>Pinopsida</taxon>
        <taxon>Pinidae</taxon>
        <taxon>Conifers II</taxon>
        <taxon>Cupressales</taxon>
        <taxon>Taxaceae</taxon>
        <taxon>Taxus</taxon>
    </lineage>
</organism>
<protein>
    <submittedName>
        <fullName evidence="1">Uncharacterized protein</fullName>
    </submittedName>
</protein>
<feature type="non-terminal residue" evidence="1">
    <location>
        <position position="91"/>
    </location>
</feature>
<dbReference type="EMBL" id="JAHRHJ020000009">
    <property type="protein sequence ID" value="KAH9303468.1"/>
    <property type="molecule type" value="Genomic_DNA"/>
</dbReference>
<sequence length="91" mass="10560">ERLQDVEISQRRCIDLGDVSEEEPKATIVSEVTVLEDRPKEILLKAIIGASSKPKVEIPMYEGTLKLEDLIDWIYVMDKYFEYIEVTDNKK</sequence>
<dbReference type="AlphaFoldDB" id="A0AA38CV67"/>
<name>A0AA38CV67_TAXCH</name>
<proteinExistence type="predicted"/>